<feature type="domain" description="LapB rubredoxin metal binding" evidence="2">
    <location>
        <begin position="344"/>
        <end position="370"/>
    </location>
</feature>
<organism evidence="3 4">
    <name type="scientific">Desulfoplanes formicivorans</name>
    <dbReference type="NCBI Taxonomy" id="1592317"/>
    <lineage>
        <taxon>Bacteria</taxon>
        <taxon>Pseudomonadati</taxon>
        <taxon>Thermodesulfobacteriota</taxon>
        <taxon>Desulfovibrionia</taxon>
        <taxon>Desulfovibrionales</taxon>
        <taxon>Desulfoplanaceae</taxon>
        <taxon>Desulfoplanes</taxon>
    </lineage>
</organism>
<name>A0A194AJ52_9BACT</name>
<reference evidence="4" key="1">
    <citation type="submission" date="2016-06" db="EMBL/GenBank/DDBJ databases">
        <title>Draft genome sequence of Desulfoplanes formicivorans strain Pf12B.</title>
        <authorList>
            <person name="Watanabe M."/>
            <person name="Kojima H."/>
            <person name="Fukui M."/>
        </authorList>
    </citation>
    <scope>NUCLEOTIDE SEQUENCE [LARGE SCALE GENOMIC DNA]</scope>
    <source>
        <strain evidence="4">Pf12B</strain>
    </source>
</reference>
<gene>
    <name evidence="3" type="ORF">DPF_1987</name>
</gene>
<evidence type="ECO:0000313" key="3">
    <source>
        <dbReference type="EMBL" id="GAU09265.1"/>
    </source>
</evidence>
<dbReference type="STRING" id="1592317.DPF_1987"/>
<evidence type="ECO:0000256" key="1">
    <source>
        <dbReference type="ARBA" id="ARBA00022723"/>
    </source>
</evidence>
<dbReference type="OrthoDB" id="507476at2"/>
<dbReference type="AlphaFoldDB" id="A0A194AJ52"/>
<dbReference type="SMART" id="SM00028">
    <property type="entry name" value="TPR"/>
    <property type="match status" value="3"/>
</dbReference>
<accession>A0A194AJ52</accession>
<evidence type="ECO:0000259" key="2">
    <source>
        <dbReference type="Pfam" id="PF18073"/>
    </source>
</evidence>
<evidence type="ECO:0000313" key="4">
    <source>
        <dbReference type="Proteomes" id="UP000095200"/>
    </source>
</evidence>
<dbReference type="InterPro" id="IPR019734">
    <property type="entry name" value="TPR_rpt"/>
</dbReference>
<dbReference type="PANTHER" id="PTHR12558:SF13">
    <property type="entry name" value="CELL DIVISION CYCLE PROTEIN 27 HOMOLOG"/>
    <property type="match status" value="1"/>
</dbReference>
<protein>
    <recommendedName>
        <fullName evidence="2">LapB rubredoxin metal binding domain-containing protein</fullName>
    </recommendedName>
</protein>
<dbReference type="Pfam" id="PF18073">
    <property type="entry name" value="Zn_ribbon_LapB"/>
    <property type="match status" value="1"/>
</dbReference>
<dbReference type="Pfam" id="PF13432">
    <property type="entry name" value="TPR_16"/>
    <property type="match status" value="1"/>
</dbReference>
<dbReference type="EMBL" id="BDFE01000017">
    <property type="protein sequence ID" value="GAU09265.1"/>
    <property type="molecule type" value="Genomic_DNA"/>
</dbReference>
<comment type="caution">
    <text evidence="3">The sequence shown here is derived from an EMBL/GenBank/DDBJ whole genome shotgun (WGS) entry which is preliminary data.</text>
</comment>
<dbReference type="Proteomes" id="UP000095200">
    <property type="component" value="Unassembled WGS sequence"/>
</dbReference>
<dbReference type="InterPro" id="IPR041166">
    <property type="entry name" value="Rubredoxin_2"/>
</dbReference>
<dbReference type="SUPFAM" id="SSF48452">
    <property type="entry name" value="TPR-like"/>
    <property type="match status" value="1"/>
</dbReference>
<dbReference type="InterPro" id="IPR011990">
    <property type="entry name" value="TPR-like_helical_dom_sf"/>
</dbReference>
<keyword evidence="4" id="KW-1185">Reference proteome</keyword>
<proteinExistence type="predicted"/>
<dbReference type="Gene3D" id="1.25.40.10">
    <property type="entry name" value="Tetratricopeptide repeat domain"/>
    <property type="match status" value="2"/>
</dbReference>
<sequence length="377" mass="43335">MTLWNTIRSMFKGKPSRTSGSLFPLELGDSLSDRDTLAAIGELSRVVKNNSDSVETYLALGNLYRSQGELERAIQIRQNLIIRPGLDNDFKGRAYLELGKDYKRAGFMDRSLAALEEAQKLCGKDPRIILELVDLAAKTNEFQTAARHCAALKFPQGQAHYLVLHARSLLADTTNQNRDEALKWLNRAIKIYSPSPEAWLEHLLWEYDRRDWKRFSKRLDAGLKNVARELRFVLLEGLIQHGIKTGSPDPQPHVHPEACARALECIEPYTDDLLLYYYGALLHIQAGDTAQAKTWLEKSLFLDPDFWPTRLEVLLLSLPEQSLNPVFSVQLEFFLKRAQQVKRFVCSQCGLKREQIFYVCPRCRSWHSIRFRKSLND</sequence>
<keyword evidence="1" id="KW-0479">Metal-binding</keyword>
<dbReference type="PANTHER" id="PTHR12558">
    <property type="entry name" value="CELL DIVISION CYCLE 16,23,27"/>
    <property type="match status" value="1"/>
</dbReference>